<comment type="subcellular location">
    <subcellularLocation>
        <location evidence="2">Endoplasmic reticulum membrane</location>
        <topology evidence="2">Peripheral membrane protein</topology>
        <orientation evidence="2">Cytoplasmic side</orientation>
    </subcellularLocation>
</comment>
<evidence type="ECO:0000313" key="4">
    <source>
        <dbReference type="EMBL" id="GAV27123.1"/>
    </source>
</evidence>
<gene>
    <name evidence="4" type="ORF">PMKS-000584</name>
</gene>
<dbReference type="Proteomes" id="UP000186136">
    <property type="component" value="Unassembled WGS sequence"/>
</dbReference>
<evidence type="ECO:0000256" key="3">
    <source>
        <dbReference type="SAM" id="MobiDB-lite"/>
    </source>
</evidence>
<comment type="subunit">
    <text evidence="2">Component of the ER membrane protein complex (EMC).</text>
</comment>
<dbReference type="Gene3D" id="1.25.40.10">
    <property type="entry name" value="Tetratricopeptide repeat domain"/>
    <property type="match status" value="1"/>
</dbReference>
<sequence>MADPVLEYLNTISLTHAVPEDDDQEEKAGEQKEQGKELKQRKKKKTSEEKEKEKKKTKSPFDHLAIVKNVVNSYIDKSAEVVISSVNRSAALSVTSSGAESMRAADDLFALHKRKAGLDKNIADLAKGISVDKENKIMINPAIVANESIEALSELLKMRPLDAETYIELSHVYLSNGKIKEALWCVGECLIIGCSGAWNVWSYRAELCMLQGKCLTAENGDTASVRSWLCAAIASFAHSIELCSGYVRAWCGMYVSLQKLEDLKIDLDPVYSKMKFITLTKIKEMLDDVSIPVKERENIHWILNNY</sequence>
<dbReference type="GO" id="GO:0072546">
    <property type="term" value="C:EMC complex"/>
    <property type="evidence" value="ECO:0007669"/>
    <property type="project" value="UniProtKB-UniRule"/>
</dbReference>
<comment type="similarity">
    <text evidence="2">Belongs to the EMC2 family.</text>
</comment>
<feature type="compositionally biased region" description="Basic and acidic residues" evidence="3">
    <location>
        <begin position="26"/>
        <end position="38"/>
    </location>
</feature>
<name>A0A1Q2YCJ6_9ASCO</name>
<dbReference type="InterPro" id="IPR039856">
    <property type="entry name" value="EMC2-like"/>
</dbReference>
<evidence type="ECO:0000256" key="1">
    <source>
        <dbReference type="ARBA" id="ARBA00022803"/>
    </source>
</evidence>
<keyword evidence="1" id="KW-0802">TPR repeat</keyword>
<proteinExistence type="inferred from homology"/>
<reference evidence="4 5" key="1">
    <citation type="submission" date="2016-08" db="EMBL/GenBank/DDBJ databases">
        <title>Whole genome shotgun sequence of Pichia membranifaciens KS47-1.</title>
        <authorList>
            <person name="Konishi M."/>
            <person name="Ishida M."/>
            <person name="Arakawa T."/>
            <person name="Kato Y."/>
            <person name="Horiuchi J."/>
        </authorList>
    </citation>
    <scope>NUCLEOTIDE SEQUENCE [LARGE SCALE GENOMIC DNA]</scope>
    <source>
        <strain evidence="4 5">KS47-1</strain>
    </source>
</reference>
<dbReference type="AlphaFoldDB" id="A0A1Q2YCJ6"/>
<dbReference type="OrthoDB" id="124397at2759"/>
<evidence type="ECO:0000313" key="5">
    <source>
        <dbReference type="Proteomes" id="UP000186136"/>
    </source>
</evidence>
<accession>A0A1Q2YCJ6</accession>
<keyword evidence="2" id="KW-0472">Membrane</keyword>
<keyword evidence="2" id="KW-0256">Endoplasmic reticulum</keyword>
<comment type="caution">
    <text evidence="4">The sequence shown here is derived from an EMBL/GenBank/DDBJ whole genome shotgun (WGS) entry which is preliminary data.</text>
</comment>
<comment type="function">
    <text evidence="2">Part of the endoplasmic reticulum membrane protein complex (EMC) that enables the energy-independent insertion into endoplasmic reticulum membranes of newly synthesized membrane proteins.</text>
</comment>
<dbReference type="SUPFAM" id="SSF48452">
    <property type="entry name" value="TPR-like"/>
    <property type="match status" value="1"/>
</dbReference>
<evidence type="ECO:0000256" key="2">
    <source>
        <dbReference type="RuleBase" id="RU367091"/>
    </source>
</evidence>
<organism evidence="4 5">
    <name type="scientific">Pichia membranifaciens</name>
    <dbReference type="NCBI Taxonomy" id="4926"/>
    <lineage>
        <taxon>Eukaryota</taxon>
        <taxon>Fungi</taxon>
        <taxon>Dikarya</taxon>
        <taxon>Ascomycota</taxon>
        <taxon>Saccharomycotina</taxon>
        <taxon>Pichiomycetes</taxon>
        <taxon>Pichiales</taxon>
        <taxon>Pichiaceae</taxon>
        <taxon>Pichia</taxon>
    </lineage>
</organism>
<protein>
    <recommendedName>
        <fullName evidence="2">ER membrane protein complex subunit 2</fullName>
    </recommendedName>
</protein>
<dbReference type="EMBL" id="BDGI01000020">
    <property type="protein sequence ID" value="GAV27123.1"/>
    <property type="molecule type" value="Genomic_DNA"/>
</dbReference>
<feature type="region of interest" description="Disordered" evidence="3">
    <location>
        <begin position="13"/>
        <end position="59"/>
    </location>
</feature>
<dbReference type="InterPro" id="IPR011990">
    <property type="entry name" value="TPR-like_helical_dom_sf"/>
</dbReference>
<keyword evidence="5" id="KW-1185">Reference proteome</keyword>
<dbReference type="PANTHER" id="PTHR12760">
    <property type="entry name" value="TETRATRICOPEPTIDE REPEAT PROTEIN"/>
    <property type="match status" value="1"/>
</dbReference>